<name>A0A8J6NU78_9BACT</name>
<gene>
    <name evidence="1" type="ORF">H8E23_09665</name>
</gene>
<evidence type="ECO:0000313" key="2">
    <source>
        <dbReference type="Proteomes" id="UP000603434"/>
    </source>
</evidence>
<dbReference type="Proteomes" id="UP000603434">
    <property type="component" value="Unassembled WGS sequence"/>
</dbReference>
<dbReference type="AlphaFoldDB" id="A0A8J6NU78"/>
<sequence length="112" mass="13243">MRDVFVWTYERSCDRYKVVRHALGEPDTFRLRYRKVLIDCVGEAIRQVGRGNAIDAGEVLSHLAKDLVPENDREHFLKIAKEEIAALHEGNFARYRLRPGEFKDWQKRKMKI</sequence>
<organism evidence="1 2">
    <name type="scientific">Candidatus Desulfatibia profunda</name>
    <dbReference type="NCBI Taxonomy" id="2841695"/>
    <lineage>
        <taxon>Bacteria</taxon>
        <taxon>Pseudomonadati</taxon>
        <taxon>Thermodesulfobacteriota</taxon>
        <taxon>Desulfobacteria</taxon>
        <taxon>Desulfobacterales</taxon>
        <taxon>Desulfobacterales incertae sedis</taxon>
        <taxon>Candidatus Desulfatibia</taxon>
    </lineage>
</organism>
<evidence type="ECO:0000313" key="1">
    <source>
        <dbReference type="EMBL" id="MBC8361654.1"/>
    </source>
</evidence>
<proteinExistence type="predicted"/>
<dbReference type="EMBL" id="JACNJH010000143">
    <property type="protein sequence ID" value="MBC8361654.1"/>
    <property type="molecule type" value="Genomic_DNA"/>
</dbReference>
<protein>
    <submittedName>
        <fullName evidence="1">Uncharacterized protein</fullName>
    </submittedName>
</protein>
<comment type="caution">
    <text evidence="1">The sequence shown here is derived from an EMBL/GenBank/DDBJ whole genome shotgun (WGS) entry which is preliminary data.</text>
</comment>
<reference evidence="1 2" key="1">
    <citation type="submission" date="2020-08" db="EMBL/GenBank/DDBJ databases">
        <title>Bridging the membrane lipid divide: bacteria of the FCB group superphylum have the potential to synthesize archaeal ether lipids.</title>
        <authorList>
            <person name="Villanueva L."/>
            <person name="Von Meijenfeldt F.A.B."/>
            <person name="Westbye A.B."/>
            <person name="Yadav S."/>
            <person name="Hopmans E.C."/>
            <person name="Dutilh B.E."/>
            <person name="Sinninghe Damste J.S."/>
        </authorList>
    </citation>
    <scope>NUCLEOTIDE SEQUENCE [LARGE SCALE GENOMIC DNA]</scope>
    <source>
        <strain evidence="1">NIOZ-UU30</strain>
    </source>
</reference>
<accession>A0A8J6NU78</accession>